<dbReference type="AlphaFoldDB" id="A0A4R3L6M1"/>
<gene>
    <name evidence="1" type="ORF">EDC25_11928</name>
</gene>
<proteinExistence type="predicted"/>
<evidence type="ECO:0000313" key="1">
    <source>
        <dbReference type="EMBL" id="TCS95249.1"/>
    </source>
</evidence>
<evidence type="ECO:0000313" key="2">
    <source>
        <dbReference type="Proteomes" id="UP000294599"/>
    </source>
</evidence>
<dbReference type="EMBL" id="SMAF01000019">
    <property type="protein sequence ID" value="TCS95249.1"/>
    <property type="molecule type" value="Genomic_DNA"/>
</dbReference>
<keyword evidence="2" id="KW-1185">Reference proteome</keyword>
<accession>A0A4R3L6M1</accession>
<name>A0A4R3L6M1_9GAMM</name>
<reference evidence="1 2" key="1">
    <citation type="submission" date="2019-03" db="EMBL/GenBank/DDBJ databases">
        <title>Genomic Encyclopedia of Type Strains, Phase IV (KMG-IV): sequencing the most valuable type-strain genomes for metagenomic binning, comparative biology and taxonomic classification.</title>
        <authorList>
            <person name="Goeker M."/>
        </authorList>
    </citation>
    <scope>NUCLEOTIDE SEQUENCE [LARGE SCALE GENOMIC DNA]</scope>
    <source>
        <strain evidence="1 2">DSM 21944</strain>
    </source>
</reference>
<dbReference type="Proteomes" id="UP000294599">
    <property type="component" value="Unassembled WGS sequence"/>
</dbReference>
<comment type="caution">
    <text evidence="1">The sequence shown here is derived from an EMBL/GenBank/DDBJ whole genome shotgun (WGS) entry which is preliminary data.</text>
</comment>
<protein>
    <submittedName>
        <fullName evidence="1">Uncharacterized protein</fullName>
    </submittedName>
</protein>
<sequence length="66" mass="7743">MDLTFDTRGIETLKGDTAETPRPHSLQLALRRMGFRPMPDRQPQPGWPRIWRARRAEDAMADWQPL</sequence>
<dbReference type="RefSeq" id="WP_136256118.1">
    <property type="nucleotide sequence ID" value="NZ_MJEV01000069.1"/>
</dbReference>
<organism evidence="1 2">
    <name type="scientific">Pseudofulvimonas gallinarii</name>
    <dbReference type="NCBI Taxonomy" id="634155"/>
    <lineage>
        <taxon>Bacteria</taxon>
        <taxon>Pseudomonadati</taxon>
        <taxon>Pseudomonadota</taxon>
        <taxon>Gammaproteobacteria</taxon>
        <taxon>Lysobacterales</taxon>
        <taxon>Rhodanobacteraceae</taxon>
        <taxon>Pseudofulvimonas</taxon>
    </lineage>
</organism>